<dbReference type="Proteomes" id="UP000326837">
    <property type="component" value="Chromosome"/>
</dbReference>
<gene>
    <name evidence="1" type="ORF">PLANPX_4624</name>
</gene>
<organism evidence="1 2">
    <name type="scientific">Lacipirellula parvula</name>
    <dbReference type="NCBI Taxonomy" id="2650471"/>
    <lineage>
        <taxon>Bacteria</taxon>
        <taxon>Pseudomonadati</taxon>
        <taxon>Planctomycetota</taxon>
        <taxon>Planctomycetia</taxon>
        <taxon>Pirellulales</taxon>
        <taxon>Lacipirellulaceae</taxon>
        <taxon>Lacipirellula</taxon>
    </lineage>
</organism>
<accession>A0A5K7XG65</accession>
<protein>
    <submittedName>
        <fullName evidence="1">Uncharacterized protein</fullName>
    </submittedName>
</protein>
<dbReference type="EMBL" id="AP021861">
    <property type="protein sequence ID" value="BBO35012.1"/>
    <property type="molecule type" value="Genomic_DNA"/>
</dbReference>
<dbReference type="AlphaFoldDB" id="A0A5K7XG65"/>
<evidence type="ECO:0000313" key="1">
    <source>
        <dbReference type="EMBL" id="BBO35012.1"/>
    </source>
</evidence>
<proteinExistence type="predicted"/>
<evidence type="ECO:0000313" key="2">
    <source>
        <dbReference type="Proteomes" id="UP000326837"/>
    </source>
</evidence>
<name>A0A5K7XG65_9BACT</name>
<reference evidence="2" key="1">
    <citation type="submission" date="2019-10" db="EMBL/GenBank/DDBJ databases">
        <title>Lacipirellula parvula gen. nov., sp. nov., representing a lineage of planctomycetes widespread in freshwater anoxic habitats, and description of the family Lacipirellulaceae.</title>
        <authorList>
            <person name="Dedysh S.N."/>
            <person name="Kulichevskaya I.S."/>
            <person name="Beletsky A.V."/>
            <person name="Rakitin A.L."/>
            <person name="Mardanov A.V."/>
            <person name="Ivanova A.A."/>
            <person name="Saltykova V.X."/>
            <person name="Rijpstra W.I.C."/>
            <person name="Sinninghe Damste J.S."/>
            <person name="Ravin N.V."/>
        </authorList>
    </citation>
    <scope>NUCLEOTIDE SEQUENCE [LARGE SCALE GENOMIC DNA]</scope>
    <source>
        <strain evidence="2">PX69</strain>
    </source>
</reference>
<keyword evidence="2" id="KW-1185">Reference proteome</keyword>
<sequence length="59" mass="6585">MLWVSFALDNEDQALLEAVEASRRVYSCGHQIDRLLCSSICLCSSSPDSFASQLFESVR</sequence>
<dbReference type="KEGG" id="lpav:PLANPX_4624"/>